<dbReference type="SUPFAM" id="SSF103473">
    <property type="entry name" value="MFS general substrate transporter"/>
    <property type="match status" value="1"/>
</dbReference>
<reference evidence="6" key="2">
    <citation type="submission" date="2021-09" db="EMBL/GenBank/DDBJ databases">
        <authorList>
            <person name="Jia N."/>
            <person name="Wang J."/>
            <person name="Shi W."/>
            <person name="Du L."/>
            <person name="Sun Y."/>
            <person name="Zhan W."/>
            <person name="Jiang J."/>
            <person name="Wang Q."/>
            <person name="Zhang B."/>
            <person name="Ji P."/>
            <person name="Sakyi L.B."/>
            <person name="Cui X."/>
            <person name="Yuan T."/>
            <person name="Jiang B."/>
            <person name="Yang W."/>
            <person name="Lam T.T.-Y."/>
            <person name="Chang Q."/>
            <person name="Ding S."/>
            <person name="Wang X."/>
            <person name="Zhu J."/>
            <person name="Ruan X."/>
            <person name="Zhao L."/>
            <person name="Wei J."/>
            <person name="Que T."/>
            <person name="Du C."/>
            <person name="Cheng J."/>
            <person name="Dai P."/>
            <person name="Han X."/>
            <person name="Huang E."/>
            <person name="Gao Y."/>
            <person name="Liu J."/>
            <person name="Shao H."/>
            <person name="Ye R."/>
            <person name="Li L."/>
            <person name="Wei W."/>
            <person name="Wang X."/>
            <person name="Wang C."/>
            <person name="Huo Q."/>
            <person name="Li W."/>
            <person name="Guo W."/>
            <person name="Chen H."/>
            <person name="Chen S."/>
            <person name="Zhou L."/>
            <person name="Zhou L."/>
            <person name="Ni X."/>
            <person name="Tian J."/>
            <person name="Zhou Y."/>
            <person name="Sheng Y."/>
            <person name="Liu T."/>
            <person name="Pan Y."/>
            <person name="Xia L."/>
            <person name="Li J."/>
            <person name="Zhao F."/>
            <person name="Cao W."/>
        </authorList>
    </citation>
    <scope>NUCLEOTIDE SEQUENCE</scope>
    <source>
        <strain evidence="6">Rsan-2018</strain>
        <tissue evidence="6">Larvae</tissue>
    </source>
</reference>
<dbReference type="Pfam" id="PF00083">
    <property type="entry name" value="Sugar_tr"/>
    <property type="match status" value="1"/>
</dbReference>
<comment type="caution">
    <text evidence="6">The sequence shown here is derived from an EMBL/GenBank/DDBJ whole genome shotgun (WGS) entry which is preliminary data.</text>
</comment>
<keyword evidence="4 5" id="KW-0472">Membrane</keyword>
<feature type="transmembrane region" description="Helical" evidence="5">
    <location>
        <begin position="279"/>
        <end position="295"/>
    </location>
</feature>
<feature type="transmembrane region" description="Helical" evidence="5">
    <location>
        <begin position="246"/>
        <end position="267"/>
    </location>
</feature>
<dbReference type="OrthoDB" id="5141738at2759"/>
<sequence>MSNVSLAPTAGGTVGAATERSHTCGVCVLPDPTTELHGVITGLHDVVGHGAFQRRVLMFGVLSTLVLLCHAFSYWLIARPVDHWCRSPDGLLEPSGAWNNAAIPLLADGSLSQCTVYDTPSQKLKTQEEVPCKSWHYNTTSPQDSIVSEWDLVCDRSWMLTFSSAVYMSGAIACVPVSGVAADRWGRKPVINAWVVALLVAGFGCVAASSYSLFVTSRLVVSAGTSSIAVITLILLFEVTREDRQVLFVLIYASSGPLLLPVVYHLIEVYRLNWRMTQMILMLPTSLLVTCVYLVEESPAWLLANWKTRAAQQVVLLAAAVNGVPAQSAAEAFRHIRERFEGTDLGRDTTFVASPNALFRKLRWATLPVELCWFTTFFGFYGINFRGAGASPVVPTASGYQLFVALQAPLVAATYWSIRRAGLRVTLCVLLCLTSAVCAIQSLLKPTPAEGDVIGVVLRVLIILVLCPVYLHTAQVFPAEVRCMGFCVSYAIGQFGALGGSLLASSNEMTFDTFLGVTSFAAFCGILSITDSRPLADAPKALRPFTPSEGISAFQHHGAEEANKAWEAVEACRKTSVVSFAAVDVKSDPTRPSLAATPRRRSVSK</sequence>
<dbReference type="GO" id="GO:0016020">
    <property type="term" value="C:membrane"/>
    <property type="evidence" value="ECO:0007669"/>
    <property type="project" value="UniProtKB-SubCell"/>
</dbReference>
<feature type="transmembrane region" description="Helical" evidence="5">
    <location>
        <begin position="510"/>
        <end position="530"/>
    </location>
</feature>
<evidence type="ECO:0000256" key="3">
    <source>
        <dbReference type="ARBA" id="ARBA00022989"/>
    </source>
</evidence>
<keyword evidence="7" id="KW-1185">Reference proteome</keyword>
<dbReference type="EMBL" id="JABSTV010001250">
    <property type="protein sequence ID" value="KAH7957027.1"/>
    <property type="molecule type" value="Genomic_DNA"/>
</dbReference>
<reference evidence="6" key="1">
    <citation type="journal article" date="2020" name="Cell">
        <title>Large-Scale Comparative Analyses of Tick Genomes Elucidate Their Genetic Diversity and Vector Capacities.</title>
        <authorList>
            <consortium name="Tick Genome and Microbiome Consortium (TIGMIC)"/>
            <person name="Jia N."/>
            <person name="Wang J."/>
            <person name="Shi W."/>
            <person name="Du L."/>
            <person name="Sun Y."/>
            <person name="Zhan W."/>
            <person name="Jiang J.F."/>
            <person name="Wang Q."/>
            <person name="Zhang B."/>
            <person name="Ji P."/>
            <person name="Bell-Sakyi L."/>
            <person name="Cui X.M."/>
            <person name="Yuan T.T."/>
            <person name="Jiang B.G."/>
            <person name="Yang W.F."/>
            <person name="Lam T.T."/>
            <person name="Chang Q.C."/>
            <person name="Ding S.J."/>
            <person name="Wang X.J."/>
            <person name="Zhu J.G."/>
            <person name="Ruan X.D."/>
            <person name="Zhao L."/>
            <person name="Wei J.T."/>
            <person name="Ye R.Z."/>
            <person name="Que T.C."/>
            <person name="Du C.H."/>
            <person name="Zhou Y.H."/>
            <person name="Cheng J.X."/>
            <person name="Dai P.F."/>
            <person name="Guo W.B."/>
            <person name="Han X.H."/>
            <person name="Huang E.J."/>
            <person name="Li L.F."/>
            <person name="Wei W."/>
            <person name="Gao Y.C."/>
            <person name="Liu J.Z."/>
            <person name="Shao H.Z."/>
            <person name="Wang X."/>
            <person name="Wang C.C."/>
            <person name="Yang T.C."/>
            <person name="Huo Q.B."/>
            <person name="Li W."/>
            <person name="Chen H.Y."/>
            <person name="Chen S.E."/>
            <person name="Zhou L.G."/>
            <person name="Ni X.B."/>
            <person name="Tian J.H."/>
            <person name="Sheng Y."/>
            <person name="Liu T."/>
            <person name="Pan Y.S."/>
            <person name="Xia L.Y."/>
            <person name="Li J."/>
            <person name="Zhao F."/>
            <person name="Cao W.C."/>
        </authorList>
    </citation>
    <scope>NUCLEOTIDE SEQUENCE</scope>
    <source>
        <strain evidence="6">Rsan-2018</strain>
    </source>
</reference>
<evidence type="ECO:0000256" key="1">
    <source>
        <dbReference type="ARBA" id="ARBA00004141"/>
    </source>
</evidence>
<feature type="transmembrane region" description="Helical" evidence="5">
    <location>
        <begin position="485"/>
        <end position="504"/>
    </location>
</feature>
<dbReference type="VEuPathDB" id="VectorBase:RSAN_052423"/>
<keyword evidence="3 5" id="KW-1133">Transmembrane helix</keyword>
<dbReference type="InterPro" id="IPR036259">
    <property type="entry name" value="MFS_trans_sf"/>
</dbReference>
<evidence type="ECO:0000256" key="2">
    <source>
        <dbReference type="ARBA" id="ARBA00022692"/>
    </source>
</evidence>
<feature type="transmembrane region" description="Helical" evidence="5">
    <location>
        <begin position="193"/>
        <end position="213"/>
    </location>
</feature>
<dbReference type="PANTHER" id="PTHR24064">
    <property type="entry name" value="SOLUTE CARRIER FAMILY 22 MEMBER"/>
    <property type="match status" value="1"/>
</dbReference>
<protein>
    <submittedName>
        <fullName evidence="6">Uncharacterized protein</fullName>
    </submittedName>
</protein>
<feature type="transmembrane region" description="Helical" evidence="5">
    <location>
        <begin position="456"/>
        <end position="473"/>
    </location>
</feature>
<dbReference type="InterPro" id="IPR005828">
    <property type="entry name" value="MFS_sugar_transport-like"/>
</dbReference>
<organism evidence="6 7">
    <name type="scientific">Rhipicephalus sanguineus</name>
    <name type="common">Brown dog tick</name>
    <name type="synonym">Ixodes sanguineus</name>
    <dbReference type="NCBI Taxonomy" id="34632"/>
    <lineage>
        <taxon>Eukaryota</taxon>
        <taxon>Metazoa</taxon>
        <taxon>Ecdysozoa</taxon>
        <taxon>Arthropoda</taxon>
        <taxon>Chelicerata</taxon>
        <taxon>Arachnida</taxon>
        <taxon>Acari</taxon>
        <taxon>Parasitiformes</taxon>
        <taxon>Ixodida</taxon>
        <taxon>Ixodoidea</taxon>
        <taxon>Ixodidae</taxon>
        <taxon>Rhipicephalinae</taxon>
        <taxon>Rhipicephalus</taxon>
        <taxon>Rhipicephalus</taxon>
    </lineage>
</organism>
<feature type="transmembrane region" description="Helical" evidence="5">
    <location>
        <begin position="158"/>
        <end position="181"/>
    </location>
</feature>
<dbReference type="GO" id="GO:0022857">
    <property type="term" value="F:transmembrane transporter activity"/>
    <property type="evidence" value="ECO:0007669"/>
    <property type="project" value="InterPro"/>
</dbReference>
<evidence type="ECO:0000256" key="4">
    <source>
        <dbReference type="ARBA" id="ARBA00023136"/>
    </source>
</evidence>
<comment type="subcellular location">
    <subcellularLocation>
        <location evidence="1">Membrane</location>
        <topology evidence="1">Multi-pass membrane protein</topology>
    </subcellularLocation>
</comment>
<feature type="transmembrane region" description="Helical" evidence="5">
    <location>
        <begin position="56"/>
        <end position="77"/>
    </location>
</feature>
<evidence type="ECO:0000313" key="7">
    <source>
        <dbReference type="Proteomes" id="UP000821837"/>
    </source>
</evidence>
<dbReference type="Proteomes" id="UP000821837">
    <property type="component" value="Unassembled WGS sequence"/>
</dbReference>
<name>A0A9D4PWJ0_RHISA</name>
<feature type="transmembrane region" description="Helical" evidence="5">
    <location>
        <begin position="219"/>
        <end position="239"/>
    </location>
</feature>
<gene>
    <name evidence="6" type="ORF">HPB52_014412</name>
</gene>
<feature type="transmembrane region" description="Helical" evidence="5">
    <location>
        <begin position="425"/>
        <end position="444"/>
    </location>
</feature>
<evidence type="ECO:0000313" key="6">
    <source>
        <dbReference type="EMBL" id="KAH7957027.1"/>
    </source>
</evidence>
<evidence type="ECO:0000256" key="5">
    <source>
        <dbReference type="SAM" id="Phobius"/>
    </source>
</evidence>
<proteinExistence type="predicted"/>
<accession>A0A9D4PWJ0</accession>
<keyword evidence="2 5" id="KW-0812">Transmembrane</keyword>
<dbReference type="AlphaFoldDB" id="A0A9D4PWJ0"/>
<dbReference type="Gene3D" id="1.20.1250.20">
    <property type="entry name" value="MFS general substrate transporter like domains"/>
    <property type="match status" value="1"/>
</dbReference>